<organism evidence="1">
    <name type="scientific">viral metagenome</name>
    <dbReference type="NCBI Taxonomy" id="1070528"/>
    <lineage>
        <taxon>unclassified sequences</taxon>
        <taxon>metagenomes</taxon>
        <taxon>organismal metagenomes</taxon>
    </lineage>
</organism>
<evidence type="ECO:0000313" key="1">
    <source>
        <dbReference type="EMBL" id="QHU11864.1"/>
    </source>
</evidence>
<accession>A0A6C0K6X5</accession>
<sequence>MIGRFDHFDKRQYQKERKKPILVLNSRRDEWFPQERKTFFIGVKNKFIFKKTLFRRSFVMRFIIQLPFALSIESFIVLDEQEKEFITRLFWILFYNYVAKIQLMDKRTLELLRDNIDIKLFDEKDTREIHSIEFQLTRPKYFFLKEDLEDFQKILDVLSQPVSEGEATYAEFIMSLIHDLFRLQQALKDQDRDDFEIMTAKVIDIKRRISSHFFNPKLNYFPRLLKSFLQWKLNPDNSNKAVLILFQFLTMLFSDDPRRAIPDFNDEMALQNSIQILGELCVEYGRKKEEILELLETHTQNPSMLYKLIYSYYPKSLIKVVCDNDDFHDINPGSINEEMFKYLLTYFILLNLHKKDGLRRQQQRQQQQKEFKSFYETEMYHLLIDSVIKRKKNVLIGLKNTPFFQQHKKKIEKIVKEGIVDHIFQSGAIVSDAKYKYSSDDITPEQLTMIMDTLKTSYVQKFLHSFQCIDVKEEGEKNNLVFHFHRPPLLDNSYKSIVDRVKQNFRLKDLQNIMDAIILCVKKALSDAAMRRKKIEDAMKLLIKSYLQKKKKTKTKLKKNAPQNILTLPRRHSEPSFVPHRAPPLASGHIYGRLDVPDIEVNLEEVFQNIFTMFTMSVENAQNYMEKTVLRNAKTASAWIAYVCSHYDHRQGDFIYDEIISHMILSALCRYGLRGNILKKIGQKGIHLLHSLYDQNGSPKGIIYVDFLPTTGYTDKDLYHEFSKEHLSMCALFRNNDSETLGKGFLCFIGIEEMIDFIFSSSKKYSKYEFATAFPMPFTSESKYTTFFKEIHFFMQSYRTIFRGRTPDDFKTWTQHRSPWFGRRLNSDPFDPAIVFRNALQIQTIESTQQYIEDTVLISVSDTSAWLDYLFTNYNGQSTELLYHQKFAHIILWTLSFYGMEGAIEASLTTKSLLLVNAIYSIYDTPETPSGVIFVKGLPSNDYTDKDFYREFRQVIRDSLSMCALVRVTEKINIGGFLCFPTMECVVRFLSTYQDHSRFTIMLPGFSSPVYIATFGIVEAYEKRTPERFLQWTQSRSKWFGLVLEHPLDNPSLSVSTYSPLVEIGNRIYFQILDVLKSEFITDLPIPKSIIDRQTLSGMITQMVLEGDWDEEDRYILLSSNILPWDWTVRIIRAAFELLEKHPDLWKQKFQQQQ</sequence>
<protein>
    <submittedName>
        <fullName evidence="1">Uncharacterized protein</fullName>
    </submittedName>
</protein>
<dbReference type="AlphaFoldDB" id="A0A6C0K6X5"/>
<proteinExistence type="predicted"/>
<name>A0A6C0K6X5_9ZZZZ</name>
<dbReference type="EMBL" id="MN740791">
    <property type="protein sequence ID" value="QHU11864.1"/>
    <property type="molecule type" value="Genomic_DNA"/>
</dbReference>
<reference evidence="1" key="1">
    <citation type="journal article" date="2020" name="Nature">
        <title>Giant virus diversity and host interactions through global metagenomics.</title>
        <authorList>
            <person name="Schulz F."/>
            <person name="Roux S."/>
            <person name="Paez-Espino D."/>
            <person name="Jungbluth S."/>
            <person name="Walsh D.A."/>
            <person name="Denef V.J."/>
            <person name="McMahon K.D."/>
            <person name="Konstantinidis K.T."/>
            <person name="Eloe-Fadrosh E.A."/>
            <person name="Kyrpides N.C."/>
            <person name="Woyke T."/>
        </authorList>
    </citation>
    <scope>NUCLEOTIDE SEQUENCE</scope>
    <source>
        <strain evidence="1">GVMAG-S-1101169-75</strain>
    </source>
</reference>